<dbReference type="RefSeq" id="XP_033536877.1">
    <property type="nucleotide sequence ID" value="XM_033676149.1"/>
</dbReference>
<evidence type="ECO:0000313" key="3">
    <source>
        <dbReference type="Proteomes" id="UP000504638"/>
    </source>
</evidence>
<evidence type="ECO:0000313" key="4">
    <source>
        <dbReference type="RefSeq" id="XP_033536877.1"/>
    </source>
</evidence>
<feature type="region of interest" description="Disordered" evidence="1">
    <location>
        <begin position="1"/>
        <end position="34"/>
    </location>
</feature>
<name>A0A6G1GBC9_9PEZI</name>
<feature type="compositionally biased region" description="Polar residues" evidence="1">
    <location>
        <begin position="448"/>
        <end position="461"/>
    </location>
</feature>
<evidence type="ECO:0000256" key="1">
    <source>
        <dbReference type="SAM" id="MobiDB-lite"/>
    </source>
</evidence>
<organism evidence="2">
    <name type="scientific">Eremomyces bilateralis CBS 781.70</name>
    <dbReference type="NCBI Taxonomy" id="1392243"/>
    <lineage>
        <taxon>Eukaryota</taxon>
        <taxon>Fungi</taxon>
        <taxon>Dikarya</taxon>
        <taxon>Ascomycota</taxon>
        <taxon>Pezizomycotina</taxon>
        <taxon>Dothideomycetes</taxon>
        <taxon>Dothideomycetes incertae sedis</taxon>
        <taxon>Eremomycetales</taxon>
        <taxon>Eremomycetaceae</taxon>
        <taxon>Eremomyces</taxon>
    </lineage>
</organism>
<keyword evidence="3" id="KW-1185">Reference proteome</keyword>
<dbReference type="GeneID" id="54416719"/>
<dbReference type="Proteomes" id="UP000504638">
    <property type="component" value="Unplaced"/>
</dbReference>
<gene>
    <name evidence="2 4" type="ORF">P152DRAFT_392410</name>
</gene>
<evidence type="ECO:0000313" key="2">
    <source>
        <dbReference type="EMBL" id="KAF1815246.1"/>
    </source>
</evidence>
<dbReference type="OrthoDB" id="4092340at2759"/>
<feature type="compositionally biased region" description="Polar residues" evidence="1">
    <location>
        <begin position="81"/>
        <end position="97"/>
    </location>
</feature>
<dbReference type="EMBL" id="ML975152">
    <property type="protein sequence ID" value="KAF1815246.1"/>
    <property type="molecule type" value="Genomic_DNA"/>
</dbReference>
<reference evidence="4" key="3">
    <citation type="submission" date="2025-04" db="UniProtKB">
        <authorList>
            <consortium name="RefSeq"/>
        </authorList>
    </citation>
    <scope>IDENTIFICATION</scope>
    <source>
        <strain evidence="4">CBS 781.70</strain>
    </source>
</reference>
<feature type="region of interest" description="Disordered" evidence="1">
    <location>
        <begin position="342"/>
        <end position="509"/>
    </location>
</feature>
<protein>
    <submittedName>
        <fullName evidence="2 4">Uncharacterized protein</fullName>
    </submittedName>
</protein>
<sequence>MSMDAGALAQMNYGPMSPGGEIGAPSAGFASRGKGTGLKRLNLAAISENPGEACQTPRTSRSHLLAGLRTAPKPGTPASAPLNQQPHNGFNMRSDSPSGEYPRHQLPQMPHTAAATHFPQSSQHYGAQNMQQSYQPANHVLAPPSMAFSPEDQETDPNLVAQLLATEAYLNQRQQQLQQQLLNLTGQQFGGMNFNGGARGNYAGSPQTPPTPQMGFYAQQLQNGVSPIPQELPGYPGVYRVFNPMTGQYTYAVDPSMHPQQSVASPVPQTPSHHLYGAATERLRRGASPIDASCTSPFSPRGPTPPKHTPSPTQQGMAPPPGNSNNSALRRNHKKISSLNFSTASPISDAAPRSARPAFPPTPLTGTFGPGQNRAGEHPTRQPRGPPPMEELLAAPTTKHEGSKNFATRQRRKAVSSLVRKGLERRGGAGSVHGSIGGASSGSVGSSTPVSETEMTFSLPSSDAELEHPFADGDGYGDDGYSDAGTGRTSDKSSHGSLRAAAIGAERKERMSGEAEAIVAGLEKLELKTPPGDRRQMPFMLLERVEKRKSYCG</sequence>
<reference evidence="4" key="2">
    <citation type="submission" date="2020-04" db="EMBL/GenBank/DDBJ databases">
        <authorList>
            <consortium name="NCBI Genome Project"/>
        </authorList>
    </citation>
    <scope>NUCLEOTIDE SEQUENCE</scope>
    <source>
        <strain evidence="4">CBS 781.70</strain>
    </source>
</reference>
<feature type="compositionally biased region" description="Pro residues" evidence="1">
    <location>
        <begin position="300"/>
        <end position="309"/>
    </location>
</feature>
<feature type="compositionally biased region" description="Low complexity" evidence="1">
    <location>
        <begin position="344"/>
        <end position="357"/>
    </location>
</feature>
<proteinExistence type="predicted"/>
<feature type="region of interest" description="Disordered" evidence="1">
    <location>
        <begin position="69"/>
        <end position="103"/>
    </location>
</feature>
<accession>A0A6G1GBC9</accession>
<feature type="region of interest" description="Disordered" evidence="1">
    <location>
        <begin position="289"/>
        <end position="329"/>
    </location>
</feature>
<reference evidence="2 4" key="1">
    <citation type="submission" date="2020-01" db="EMBL/GenBank/DDBJ databases">
        <authorList>
            <consortium name="DOE Joint Genome Institute"/>
            <person name="Haridas S."/>
            <person name="Albert R."/>
            <person name="Binder M."/>
            <person name="Bloem J."/>
            <person name="Labutti K."/>
            <person name="Salamov A."/>
            <person name="Andreopoulos B."/>
            <person name="Baker S.E."/>
            <person name="Barry K."/>
            <person name="Bills G."/>
            <person name="Bluhm B.H."/>
            <person name="Cannon C."/>
            <person name="Castanera R."/>
            <person name="Culley D.E."/>
            <person name="Daum C."/>
            <person name="Ezra D."/>
            <person name="Gonzalez J.B."/>
            <person name="Henrissat B."/>
            <person name="Kuo A."/>
            <person name="Liang C."/>
            <person name="Lipzen A."/>
            <person name="Lutzoni F."/>
            <person name="Magnuson J."/>
            <person name="Mondo S."/>
            <person name="Nolan M."/>
            <person name="Ohm R."/>
            <person name="Pangilinan J."/>
            <person name="Park H.-J."/>
            <person name="Ramirez L."/>
            <person name="Alfaro M."/>
            <person name="Sun H."/>
            <person name="Tritt A."/>
            <person name="Yoshinaga Y."/>
            <person name="Zwiers L.-H."/>
            <person name="Turgeon B.G."/>
            <person name="Goodwin S.B."/>
            <person name="Spatafora J.W."/>
            <person name="Crous P.W."/>
            <person name="Grigoriev I.V."/>
        </authorList>
    </citation>
    <scope>NUCLEOTIDE SEQUENCE</scope>
    <source>
        <strain evidence="2 4">CBS 781.70</strain>
    </source>
</reference>
<feature type="compositionally biased region" description="Gly residues" evidence="1">
    <location>
        <begin position="428"/>
        <end position="440"/>
    </location>
</feature>
<dbReference type="AlphaFoldDB" id="A0A6G1GBC9"/>